<keyword evidence="3" id="KW-1185">Reference proteome</keyword>
<name>F3ZST4_9BACE</name>
<gene>
    <name evidence="2" type="ORF">Bcop_2000</name>
</gene>
<dbReference type="EMBL" id="CM001167">
    <property type="protein sequence ID" value="EGJ72175.1"/>
    <property type="molecule type" value="Genomic_DNA"/>
</dbReference>
<keyword evidence="1" id="KW-1133">Transmembrane helix</keyword>
<dbReference type="AlphaFoldDB" id="F3ZST4"/>
<sequence>MKRLDSHVNLNTYLWFYIIFFYVGAILGFTAHPFFIVIPFAVLGGVIGLRRYYKPGKTANQIIFLPLYLFFLASLGACFYINHAFGEGNSWAICSICLLFLAFSGGYFFIKEKTLPDTSKME</sequence>
<protein>
    <recommendedName>
        <fullName evidence="4">Transmembrane protein</fullName>
    </recommendedName>
</protein>
<keyword evidence="1" id="KW-0472">Membrane</keyword>
<evidence type="ECO:0000313" key="2">
    <source>
        <dbReference type="EMBL" id="EGJ72175.1"/>
    </source>
</evidence>
<reference evidence="2 3" key="1">
    <citation type="journal article" date="2011" name="Stand. Genomic Sci.">
        <title>Non-contiguous finished genome sequence of Bacteroides coprosuis type strain (PC139).</title>
        <authorList>
            <person name="Land M."/>
            <person name="Held B."/>
            <person name="Gronow S."/>
            <person name="Abt B."/>
            <person name="Lucas S."/>
            <person name="Del Rio T.G."/>
            <person name="Nolan M."/>
            <person name="Tice H."/>
            <person name="Cheng J.F."/>
            <person name="Pitluck S."/>
            <person name="Liolios K."/>
            <person name="Pagani I."/>
            <person name="Ivanova N."/>
            <person name="Mavromatis K."/>
            <person name="Mikhailova N."/>
            <person name="Pati A."/>
            <person name="Tapia R."/>
            <person name="Han C."/>
            <person name="Goodwin L."/>
            <person name="Chen A."/>
            <person name="Palaniappan K."/>
            <person name="Hauser L."/>
            <person name="Brambilla E.M."/>
            <person name="Rohde M."/>
            <person name="Goker M."/>
            <person name="Detter J.C."/>
            <person name="Woyke T."/>
            <person name="Bristow J."/>
            <person name="Eisen J.A."/>
            <person name="Markowitz V."/>
            <person name="Hugenholtz P."/>
            <person name="Kyrpides N.C."/>
            <person name="Klenk H.P."/>
            <person name="Lapidus A."/>
        </authorList>
    </citation>
    <scope>NUCLEOTIDE SEQUENCE</scope>
    <source>
        <strain evidence="2 3">DSM 18011</strain>
    </source>
</reference>
<accession>F3ZST4</accession>
<keyword evidence="1" id="KW-0812">Transmembrane</keyword>
<evidence type="ECO:0000256" key="1">
    <source>
        <dbReference type="SAM" id="Phobius"/>
    </source>
</evidence>
<evidence type="ECO:0008006" key="4">
    <source>
        <dbReference type="Google" id="ProtNLM"/>
    </source>
</evidence>
<proteinExistence type="predicted"/>
<feature type="transmembrane region" description="Helical" evidence="1">
    <location>
        <begin position="35"/>
        <end position="53"/>
    </location>
</feature>
<organism evidence="2 3">
    <name type="scientific">Bacteroides coprosuis DSM 18011</name>
    <dbReference type="NCBI Taxonomy" id="679937"/>
    <lineage>
        <taxon>Bacteria</taxon>
        <taxon>Pseudomonadati</taxon>
        <taxon>Bacteroidota</taxon>
        <taxon>Bacteroidia</taxon>
        <taxon>Bacteroidales</taxon>
        <taxon>Bacteroidaceae</taxon>
        <taxon>Bacteroides</taxon>
    </lineage>
</organism>
<dbReference type="Proteomes" id="UP000018439">
    <property type="component" value="Chromosome"/>
</dbReference>
<evidence type="ECO:0000313" key="3">
    <source>
        <dbReference type="Proteomes" id="UP000018439"/>
    </source>
</evidence>
<dbReference type="HOGENOM" id="CLU_2022055_0_0_10"/>
<feature type="transmembrane region" description="Helical" evidence="1">
    <location>
        <begin position="90"/>
        <end position="110"/>
    </location>
</feature>
<feature type="transmembrane region" description="Helical" evidence="1">
    <location>
        <begin position="65"/>
        <end position="84"/>
    </location>
</feature>